<gene>
    <name evidence="2" type="ORF">GCM10012285_61470</name>
</gene>
<evidence type="ECO:0000313" key="2">
    <source>
        <dbReference type="EMBL" id="GGN61926.1"/>
    </source>
</evidence>
<dbReference type="Proteomes" id="UP000600080">
    <property type="component" value="Unassembled WGS sequence"/>
</dbReference>
<evidence type="ECO:0000256" key="1">
    <source>
        <dbReference type="SAM" id="MobiDB-lite"/>
    </source>
</evidence>
<sequence length="153" mass="16543">MIRTRGDTRAKIAGPVGEQYDRFESGPGHCGTTCRSEPGKPPAPRRQPPGATGGCQYQDLNRRTLMPNSIARRFPAVTGGLVDTIDDIEKKDEGRGYEAEDAVRRLDAWKARRAQTAGAEQRLNALLLRLVAEGDARIAARAAENTLRAGCAA</sequence>
<protein>
    <submittedName>
        <fullName evidence="2">Uncharacterized protein</fullName>
    </submittedName>
</protein>
<evidence type="ECO:0000313" key="3">
    <source>
        <dbReference type="Proteomes" id="UP000600080"/>
    </source>
</evidence>
<keyword evidence="3" id="KW-1185">Reference proteome</keyword>
<organism evidence="2 3">
    <name type="scientific">Streptomyces kronopolitis</name>
    <dbReference type="NCBI Taxonomy" id="1612435"/>
    <lineage>
        <taxon>Bacteria</taxon>
        <taxon>Bacillati</taxon>
        <taxon>Actinomycetota</taxon>
        <taxon>Actinomycetes</taxon>
        <taxon>Kitasatosporales</taxon>
        <taxon>Streptomycetaceae</taxon>
        <taxon>Streptomyces</taxon>
    </lineage>
</organism>
<reference evidence="3" key="1">
    <citation type="journal article" date="2019" name="Int. J. Syst. Evol. Microbiol.">
        <title>The Global Catalogue of Microorganisms (GCM) 10K type strain sequencing project: providing services to taxonomists for standard genome sequencing and annotation.</title>
        <authorList>
            <consortium name="The Broad Institute Genomics Platform"/>
            <consortium name="The Broad Institute Genome Sequencing Center for Infectious Disease"/>
            <person name="Wu L."/>
            <person name="Ma J."/>
        </authorList>
    </citation>
    <scope>NUCLEOTIDE SEQUENCE [LARGE SCALE GENOMIC DNA]</scope>
    <source>
        <strain evidence="3">CGMCC 4.7323</strain>
    </source>
</reference>
<name>A0ABQ2K2D0_9ACTN</name>
<comment type="caution">
    <text evidence="2">The sequence shown here is derived from an EMBL/GenBank/DDBJ whole genome shotgun (WGS) entry which is preliminary data.</text>
</comment>
<feature type="region of interest" description="Disordered" evidence="1">
    <location>
        <begin position="1"/>
        <end position="59"/>
    </location>
</feature>
<feature type="compositionally biased region" description="Basic and acidic residues" evidence="1">
    <location>
        <begin position="1"/>
        <end position="10"/>
    </location>
</feature>
<dbReference type="EMBL" id="BMND01000044">
    <property type="protein sequence ID" value="GGN61926.1"/>
    <property type="molecule type" value="Genomic_DNA"/>
</dbReference>
<accession>A0ABQ2K2D0</accession>
<proteinExistence type="predicted"/>